<dbReference type="Pfam" id="PF00211">
    <property type="entry name" value="Guanylate_cyc"/>
    <property type="match status" value="1"/>
</dbReference>
<dbReference type="CDD" id="cd07302">
    <property type="entry name" value="CHD"/>
    <property type="match status" value="1"/>
</dbReference>
<dbReference type="SMART" id="SM00044">
    <property type="entry name" value="CYCc"/>
    <property type="match status" value="1"/>
</dbReference>
<gene>
    <name evidence="12" type="primary">cya_2</name>
    <name evidence="12" type="ORF">MBHS_04355</name>
</gene>
<evidence type="ECO:0000256" key="2">
    <source>
        <dbReference type="ARBA" id="ARBA00022692"/>
    </source>
</evidence>
<dbReference type="GO" id="GO:0009190">
    <property type="term" value="P:cyclic nucleotide biosynthetic process"/>
    <property type="evidence" value="ECO:0007669"/>
    <property type="project" value="InterPro"/>
</dbReference>
<dbReference type="PROSITE" id="PS50005">
    <property type="entry name" value="TPR"/>
    <property type="match status" value="5"/>
</dbReference>
<dbReference type="GO" id="GO:0000166">
    <property type="term" value="F:nucleotide binding"/>
    <property type="evidence" value="ECO:0007669"/>
    <property type="project" value="UniProtKB-KW"/>
</dbReference>
<dbReference type="EC" id="4.6.1.1" evidence="12"/>
<keyword evidence="10" id="KW-0732">Signal</keyword>
<keyword evidence="3" id="KW-0547">Nucleotide-binding</keyword>
<keyword evidence="4 9" id="KW-1133">Transmembrane helix</keyword>
<reference evidence="12 13" key="1">
    <citation type="submission" date="2016-10" db="EMBL/GenBank/DDBJ databases">
        <authorList>
            <person name="de Groot N.N."/>
        </authorList>
    </citation>
    <scope>NUCLEOTIDE SEQUENCE [LARGE SCALE GENOMIC DNA]</scope>
    <source>
        <strain evidence="12">MBHS1</strain>
    </source>
</reference>
<evidence type="ECO:0000256" key="5">
    <source>
        <dbReference type="ARBA" id="ARBA00023136"/>
    </source>
</evidence>
<dbReference type="Gene3D" id="6.10.250.780">
    <property type="match status" value="1"/>
</dbReference>
<dbReference type="SUPFAM" id="SSF48452">
    <property type="entry name" value="TPR-like"/>
    <property type="match status" value="3"/>
</dbReference>
<dbReference type="InterPro" id="IPR029787">
    <property type="entry name" value="Nucleotide_cyclase"/>
</dbReference>
<comment type="subcellular location">
    <subcellularLocation>
        <location evidence="1">Membrane</location>
    </subcellularLocation>
</comment>
<dbReference type="InterPro" id="IPR019734">
    <property type="entry name" value="TPR_rpt"/>
</dbReference>
<accession>A0A1H6FFP6</accession>
<dbReference type="InterPro" id="IPR050401">
    <property type="entry name" value="Cyclic_nucleotide_synthase"/>
</dbReference>
<dbReference type="InterPro" id="IPR011990">
    <property type="entry name" value="TPR-like_helical_dom_sf"/>
</dbReference>
<dbReference type="Gene3D" id="3.30.70.1230">
    <property type="entry name" value="Nucleotide cyclase"/>
    <property type="match status" value="1"/>
</dbReference>
<dbReference type="RefSeq" id="WP_103922005.1">
    <property type="nucleotide sequence ID" value="NZ_FMSV02000549.1"/>
</dbReference>
<feature type="domain" description="Guanylate cyclase" evidence="11">
    <location>
        <begin position="480"/>
        <end position="607"/>
    </location>
</feature>
<evidence type="ECO:0000256" key="9">
    <source>
        <dbReference type="SAM" id="Phobius"/>
    </source>
</evidence>
<feature type="signal peptide" evidence="10">
    <location>
        <begin position="1"/>
        <end position="24"/>
    </location>
</feature>
<evidence type="ECO:0000256" key="4">
    <source>
        <dbReference type="ARBA" id="ARBA00022989"/>
    </source>
</evidence>
<keyword evidence="7" id="KW-0802">TPR repeat</keyword>
<dbReference type="PROSITE" id="PS50293">
    <property type="entry name" value="TPR_REGION"/>
    <property type="match status" value="2"/>
</dbReference>
<dbReference type="AlphaFoldDB" id="A0A1H6FFP6"/>
<dbReference type="InterPro" id="IPR001054">
    <property type="entry name" value="A/G_cyclase"/>
</dbReference>
<dbReference type="PANTHER" id="PTHR11920">
    <property type="entry name" value="GUANYLYL CYCLASE"/>
    <property type="match status" value="1"/>
</dbReference>
<dbReference type="Proteomes" id="UP000236724">
    <property type="component" value="Unassembled WGS sequence"/>
</dbReference>
<dbReference type="PROSITE" id="PS50125">
    <property type="entry name" value="GUANYLATE_CYCLASE_2"/>
    <property type="match status" value="1"/>
</dbReference>
<dbReference type="OrthoDB" id="549777at2"/>
<feature type="repeat" description="TPR" evidence="7">
    <location>
        <begin position="121"/>
        <end position="154"/>
    </location>
</feature>
<evidence type="ECO:0000256" key="1">
    <source>
        <dbReference type="ARBA" id="ARBA00004370"/>
    </source>
</evidence>
<dbReference type="PROSITE" id="PS00452">
    <property type="entry name" value="GUANYLATE_CYCLASE_1"/>
    <property type="match status" value="1"/>
</dbReference>
<feature type="repeat" description="TPR" evidence="7">
    <location>
        <begin position="201"/>
        <end position="234"/>
    </location>
</feature>
<dbReference type="EMBL" id="FMSV02000549">
    <property type="protein sequence ID" value="SEH08463.1"/>
    <property type="molecule type" value="Genomic_DNA"/>
</dbReference>
<name>A0A1H6FFP6_9GAMM</name>
<keyword evidence="2 9" id="KW-0812">Transmembrane</keyword>
<keyword evidence="13" id="KW-1185">Reference proteome</keyword>
<keyword evidence="5 9" id="KW-0472">Membrane</keyword>
<dbReference type="GO" id="GO:0004016">
    <property type="term" value="F:adenylate cyclase activity"/>
    <property type="evidence" value="ECO:0007669"/>
    <property type="project" value="UniProtKB-EC"/>
</dbReference>
<evidence type="ECO:0000256" key="6">
    <source>
        <dbReference type="ARBA" id="ARBA00023239"/>
    </source>
</evidence>
<dbReference type="GO" id="GO:0035556">
    <property type="term" value="P:intracellular signal transduction"/>
    <property type="evidence" value="ECO:0007669"/>
    <property type="project" value="InterPro"/>
</dbReference>
<comment type="similarity">
    <text evidence="8">Belongs to the adenylyl cyclase class-4/guanylyl cyclase family.</text>
</comment>
<feature type="transmembrane region" description="Helical" evidence="9">
    <location>
        <begin position="407"/>
        <end position="425"/>
    </location>
</feature>
<keyword evidence="6 8" id="KW-0456">Lyase</keyword>
<evidence type="ECO:0000256" key="10">
    <source>
        <dbReference type="SAM" id="SignalP"/>
    </source>
</evidence>
<dbReference type="Pfam" id="PF13424">
    <property type="entry name" value="TPR_12"/>
    <property type="match status" value="2"/>
</dbReference>
<feature type="repeat" description="TPR" evidence="7">
    <location>
        <begin position="285"/>
        <end position="318"/>
    </location>
</feature>
<feature type="chain" id="PRO_5014712167" evidence="10">
    <location>
        <begin position="25"/>
        <end position="659"/>
    </location>
</feature>
<dbReference type="PANTHER" id="PTHR11920:SF335">
    <property type="entry name" value="GUANYLATE CYCLASE"/>
    <property type="match status" value="1"/>
</dbReference>
<dbReference type="GO" id="GO:0016020">
    <property type="term" value="C:membrane"/>
    <property type="evidence" value="ECO:0007669"/>
    <property type="project" value="UniProtKB-SubCell"/>
</dbReference>
<organism evidence="12 13">
    <name type="scientific">Candidatus Venteria ishoeyi</name>
    <dbReference type="NCBI Taxonomy" id="1899563"/>
    <lineage>
        <taxon>Bacteria</taxon>
        <taxon>Pseudomonadati</taxon>
        <taxon>Pseudomonadota</taxon>
        <taxon>Gammaproteobacteria</taxon>
        <taxon>Thiotrichales</taxon>
        <taxon>Thiotrichaceae</taxon>
        <taxon>Venteria</taxon>
    </lineage>
</organism>
<evidence type="ECO:0000256" key="3">
    <source>
        <dbReference type="ARBA" id="ARBA00022741"/>
    </source>
</evidence>
<evidence type="ECO:0000313" key="13">
    <source>
        <dbReference type="Proteomes" id="UP000236724"/>
    </source>
</evidence>
<dbReference type="SUPFAM" id="SSF55073">
    <property type="entry name" value="Nucleotide cyclase"/>
    <property type="match status" value="1"/>
</dbReference>
<evidence type="ECO:0000313" key="12">
    <source>
        <dbReference type="EMBL" id="SEH08463.1"/>
    </source>
</evidence>
<evidence type="ECO:0000256" key="8">
    <source>
        <dbReference type="RuleBase" id="RU000405"/>
    </source>
</evidence>
<feature type="repeat" description="TPR" evidence="7">
    <location>
        <begin position="241"/>
        <end position="274"/>
    </location>
</feature>
<sequence>MNKTLWMHHFLLLSLLFLVSSVFANSNHTANPEKPETGIQALLDLLQKAQEVQETDPVQALKQAQQVEALNRSLKNNQVQARLGDIMGAIYMRKGDYQTAFPHYQQAVQAWKNENTPASLANSELNLGIIYWRLGDYDQAIKFCLNALRTYEQLKDQRGIANSLHNIGIINDLLKRYDTALEYHHRALKIRTTIQDQKGEAESYSNIGIIHYFSAQYEQALEYYQRSLKLRESIGDQAGVAKSLNNIGFIYIDLKNYQDALDYLKRALKIRKSQDKQQGNNYEIANISNNIGKLYLHLKDYPEAIKTLTYALKFAREGDYKDLIRENYELFSDVYIAQGNYLVGLDYYKLAAQVKDEIFNNESQEEISKLQTKYRVEKQQQEIEILKKDNQIQSLALDRQALQRNSLLGGLALIFILAFVLYNRYRFEKKSKLKLKSANDVIQLEKEKSDKLLLNILPKRVADDLKETGKTEPESFDNVTVYFSDIVGFTTQSAKLEPKYLIAELSDIFTNFDTIIEKNNGERVKTIGDAYLCVSGMPTANPDHAKNIVNSALEIMQYMHERNKTAKVHWEIRIGIHSGKVVGGVVGVKKYIYDVFGDSINTASRMESNSEPMHINISESTYHLVKDEFKIKPRGLVGVKGKGEMNMYFVEGKLCKTCS</sequence>
<evidence type="ECO:0000256" key="7">
    <source>
        <dbReference type="PROSITE-ProRule" id="PRU00339"/>
    </source>
</evidence>
<proteinExistence type="inferred from homology"/>
<feature type="repeat" description="TPR" evidence="7">
    <location>
        <begin position="81"/>
        <end position="114"/>
    </location>
</feature>
<protein>
    <submittedName>
        <fullName evidence="12">Adenylate cyclase</fullName>
        <ecNumber evidence="12">4.6.1.1</ecNumber>
    </submittedName>
</protein>
<dbReference type="Gene3D" id="1.25.40.10">
    <property type="entry name" value="Tetratricopeptide repeat domain"/>
    <property type="match status" value="3"/>
</dbReference>
<dbReference type="InterPro" id="IPR018297">
    <property type="entry name" value="A/G_cyclase_CS"/>
</dbReference>
<evidence type="ECO:0000259" key="11">
    <source>
        <dbReference type="PROSITE" id="PS50125"/>
    </source>
</evidence>
<dbReference type="SMART" id="SM00028">
    <property type="entry name" value="TPR"/>
    <property type="match status" value="6"/>
</dbReference>